<feature type="transmembrane region" description="Helical" evidence="1">
    <location>
        <begin position="37"/>
        <end position="53"/>
    </location>
</feature>
<dbReference type="RefSeq" id="WP_278639958.1">
    <property type="nucleotide sequence ID" value="NZ_JAGZMZ010000008.1"/>
</dbReference>
<feature type="transmembrane region" description="Helical" evidence="1">
    <location>
        <begin position="289"/>
        <end position="311"/>
    </location>
</feature>
<keyword evidence="1" id="KW-0812">Transmembrane</keyword>
<evidence type="ECO:0000313" key="4">
    <source>
        <dbReference type="Proteomes" id="UP000753219"/>
    </source>
</evidence>
<comment type="caution">
    <text evidence="3">The sequence shown here is derived from an EMBL/GenBank/DDBJ whole genome shotgun (WGS) entry which is preliminary data.</text>
</comment>
<keyword evidence="1" id="KW-0472">Membrane</keyword>
<feature type="domain" description="Peptidase M56" evidence="2">
    <location>
        <begin position="58"/>
        <end position="265"/>
    </location>
</feature>
<dbReference type="AlphaFoldDB" id="A0A943A2W0"/>
<dbReference type="Proteomes" id="UP000753219">
    <property type="component" value="Unassembled WGS sequence"/>
</dbReference>
<dbReference type="PANTHER" id="PTHR34978:SF3">
    <property type="entry name" value="SLR0241 PROTEIN"/>
    <property type="match status" value="1"/>
</dbReference>
<feature type="transmembrane region" description="Helical" evidence="1">
    <location>
        <begin position="188"/>
        <end position="204"/>
    </location>
</feature>
<proteinExistence type="predicted"/>
<name>A0A943A2W0_9FIRM</name>
<evidence type="ECO:0000313" key="3">
    <source>
        <dbReference type="EMBL" id="MBS4883975.1"/>
    </source>
</evidence>
<keyword evidence="1" id="KW-1133">Transmembrane helix</keyword>
<dbReference type="Pfam" id="PF05569">
    <property type="entry name" value="Peptidase_M56"/>
    <property type="match status" value="1"/>
</dbReference>
<accession>A0A943A2W0</accession>
<protein>
    <submittedName>
        <fullName evidence="3">M56 family metallopeptidase</fullName>
    </submittedName>
</protein>
<dbReference type="PANTHER" id="PTHR34978">
    <property type="entry name" value="POSSIBLE SENSOR-TRANSDUCER PROTEIN BLAR"/>
    <property type="match status" value="1"/>
</dbReference>
<evidence type="ECO:0000256" key="1">
    <source>
        <dbReference type="SAM" id="Phobius"/>
    </source>
</evidence>
<dbReference type="InterPro" id="IPR008756">
    <property type="entry name" value="Peptidase_M56"/>
</dbReference>
<sequence>MDITFSSLFITVLISSLMILILTYLMKNTNKLKIFRTDFFTVLILIIVLRLLYPSELPFTKTIPFSIVMNPLTEFFNYNLIHGLTILDIALYIWGIGSVLYTLYFLYNLLVANYIFKKIKKNAEIYQICSFISDYKDKNYTVMLSDFVSSPMVFGFRKIIFLPKIKFSEIDLYNIIHHEVQHLKNKDLYIKLFINILIIIYWWFPPVYALRKNIDLFLEIRVDDQVTRKMTSQSRIDYADSLIHVQKKLKKQIDTPFSSALFIKDSSEILSYRVHYLLDGDFIKKTKSIFLVLLCILPFLSNMIIFEAAYYDCELTKGTLSSEDLLENGYILQHKDGSYSLILNKQEIKYGDSIPKDFSQLPVITEKE</sequence>
<evidence type="ECO:0000259" key="2">
    <source>
        <dbReference type="Pfam" id="PF05569"/>
    </source>
</evidence>
<gene>
    <name evidence="3" type="ORF">KHZ85_04340</name>
</gene>
<reference evidence="3" key="1">
    <citation type="submission" date="2021-02" db="EMBL/GenBank/DDBJ databases">
        <title>Infant gut strain persistence is associated with maternal origin, phylogeny, and functional potential including surface adhesion and iron acquisition.</title>
        <authorList>
            <person name="Lou Y.C."/>
        </authorList>
    </citation>
    <scope>NUCLEOTIDE SEQUENCE</scope>
    <source>
        <strain evidence="3">L3_108_103G1_dasL3_108_103G1_concoct_2</strain>
    </source>
</reference>
<dbReference type="CDD" id="cd07341">
    <property type="entry name" value="M56_BlaR1_MecR1_like"/>
    <property type="match status" value="1"/>
</dbReference>
<feature type="transmembrane region" description="Helical" evidence="1">
    <location>
        <begin position="6"/>
        <end position="25"/>
    </location>
</feature>
<dbReference type="EMBL" id="JAGZMZ010000008">
    <property type="protein sequence ID" value="MBS4883975.1"/>
    <property type="molecule type" value="Genomic_DNA"/>
</dbReference>
<feature type="transmembrane region" description="Helical" evidence="1">
    <location>
        <begin position="89"/>
        <end position="111"/>
    </location>
</feature>
<dbReference type="InterPro" id="IPR052173">
    <property type="entry name" value="Beta-lactam_resp_regulator"/>
</dbReference>
<organism evidence="3 4">
    <name type="scientific">Amedibacillus dolichus</name>
    <dbReference type="NCBI Taxonomy" id="31971"/>
    <lineage>
        <taxon>Bacteria</taxon>
        <taxon>Bacillati</taxon>
        <taxon>Bacillota</taxon>
        <taxon>Erysipelotrichia</taxon>
        <taxon>Erysipelotrichales</taxon>
        <taxon>Erysipelotrichaceae</taxon>
        <taxon>Amedibacillus</taxon>
    </lineage>
</organism>